<feature type="transmembrane region" description="Helical" evidence="3">
    <location>
        <begin position="92"/>
        <end position="113"/>
    </location>
</feature>
<feature type="coiled-coil region" evidence="1">
    <location>
        <begin position="182"/>
        <end position="255"/>
    </location>
</feature>
<evidence type="ECO:0000313" key="5">
    <source>
        <dbReference type="Proteomes" id="UP000617355"/>
    </source>
</evidence>
<keyword evidence="3" id="KW-1133">Transmembrane helix</keyword>
<dbReference type="EMBL" id="BMGI01000001">
    <property type="protein sequence ID" value="GGD21068.1"/>
    <property type="molecule type" value="Genomic_DNA"/>
</dbReference>
<evidence type="ECO:0000313" key="4">
    <source>
        <dbReference type="EMBL" id="GGD21068.1"/>
    </source>
</evidence>
<evidence type="ECO:0000256" key="2">
    <source>
        <dbReference type="SAM" id="MobiDB-lite"/>
    </source>
</evidence>
<reference evidence="5" key="1">
    <citation type="journal article" date="2019" name="Int. J. Syst. Evol. Microbiol.">
        <title>The Global Catalogue of Microorganisms (GCM) 10K type strain sequencing project: providing services to taxonomists for standard genome sequencing and annotation.</title>
        <authorList>
            <consortium name="The Broad Institute Genomics Platform"/>
            <consortium name="The Broad Institute Genome Sequencing Center for Infectious Disease"/>
            <person name="Wu L."/>
            <person name="Ma J."/>
        </authorList>
    </citation>
    <scope>NUCLEOTIDE SEQUENCE [LARGE SCALE GENOMIC DNA]</scope>
    <source>
        <strain evidence="5">CGMCC 1.12922</strain>
    </source>
</reference>
<evidence type="ECO:0000256" key="1">
    <source>
        <dbReference type="SAM" id="Coils"/>
    </source>
</evidence>
<accession>A0ABQ1QBM7</accession>
<feature type="compositionally biased region" description="Basic and acidic residues" evidence="2">
    <location>
        <begin position="20"/>
        <end position="32"/>
    </location>
</feature>
<dbReference type="Proteomes" id="UP000617355">
    <property type="component" value="Unassembled WGS sequence"/>
</dbReference>
<sequence length="418" mass="42922">MAEDPKSSTRKSTKATPPSDKVEDAEVIEEKTAAAGAEETTGSEAGAASDPASETADGEGADREEPQDIDAKTEPADEAADKPLPAPRRRGAGVFLALLLGGAAAAAIGFAAARYVVPEGWPFPGVAPEEDPLVAMVESQNDRLGSLADRVAGLEADTSLVQAVEATQTEVSRLDAAVTERLDALSARLDGIVDRLDAVERLAPEGSEAAQAAAAAYERELAALREMFEAELAALEAQQADVGQLEEAAAEAARAAKARAALARVVTALDTGQPFSDALADLRETMDIAAPAALAEVAETGLPTLAAVQEAFPPAAREALDAAIQAAVDDGSMSRMSAFLRSQLGTRSLEPREGDDPDAVLSRAEAALKRGDIAGALVELEAMPEASAPALAAWKEMAAARQAALDAGSALARELNAK</sequence>
<organism evidence="4 5">
    <name type="scientific">Sinisalibacter lacisalsi</name>
    <dbReference type="NCBI Taxonomy" id="1526570"/>
    <lineage>
        <taxon>Bacteria</taxon>
        <taxon>Pseudomonadati</taxon>
        <taxon>Pseudomonadota</taxon>
        <taxon>Alphaproteobacteria</taxon>
        <taxon>Rhodobacterales</taxon>
        <taxon>Roseobacteraceae</taxon>
        <taxon>Sinisalibacter</taxon>
    </lineage>
</organism>
<protein>
    <recommendedName>
        <fullName evidence="6">Mitochondrial inner membrane protein</fullName>
    </recommendedName>
</protein>
<keyword evidence="5" id="KW-1185">Reference proteome</keyword>
<keyword evidence="1" id="KW-0175">Coiled coil</keyword>
<name>A0ABQ1QBM7_9RHOB</name>
<keyword evidence="3" id="KW-0472">Membrane</keyword>
<feature type="region of interest" description="Disordered" evidence="2">
    <location>
        <begin position="1"/>
        <end position="87"/>
    </location>
</feature>
<feature type="compositionally biased region" description="Low complexity" evidence="2">
    <location>
        <begin position="33"/>
        <end position="49"/>
    </location>
</feature>
<comment type="caution">
    <text evidence="4">The sequence shown here is derived from an EMBL/GenBank/DDBJ whole genome shotgun (WGS) entry which is preliminary data.</text>
</comment>
<evidence type="ECO:0000256" key="3">
    <source>
        <dbReference type="SAM" id="Phobius"/>
    </source>
</evidence>
<gene>
    <name evidence="4" type="ORF">GCM10011358_01990</name>
</gene>
<dbReference type="RefSeq" id="WP_188525746.1">
    <property type="nucleotide sequence ID" value="NZ_BMGI01000001.1"/>
</dbReference>
<feature type="compositionally biased region" description="Basic and acidic residues" evidence="2">
    <location>
        <begin position="60"/>
        <end position="81"/>
    </location>
</feature>
<evidence type="ECO:0008006" key="6">
    <source>
        <dbReference type="Google" id="ProtNLM"/>
    </source>
</evidence>
<keyword evidence="3" id="KW-0812">Transmembrane</keyword>
<proteinExistence type="predicted"/>